<organism evidence="1 2">
    <name type="scientific">Streptomyces cacaoi</name>
    <dbReference type="NCBI Taxonomy" id="1898"/>
    <lineage>
        <taxon>Bacteria</taxon>
        <taxon>Bacillati</taxon>
        <taxon>Actinomycetota</taxon>
        <taxon>Actinomycetes</taxon>
        <taxon>Kitasatosporales</taxon>
        <taxon>Streptomycetaceae</taxon>
        <taxon>Streptomyces</taxon>
    </lineage>
</organism>
<dbReference type="Proteomes" id="UP000319210">
    <property type="component" value="Unassembled WGS sequence"/>
</dbReference>
<accession>A0A4Y3R0J2</accession>
<dbReference type="AlphaFoldDB" id="A0A4Y3R0J2"/>
<dbReference type="EMBL" id="BJMM01000012">
    <property type="protein sequence ID" value="GEB50437.1"/>
    <property type="molecule type" value="Genomic_DNA"/>
</dbReference>
<evidence type="ECO:0000313" key="1">
    <source>
        <dbReference type="EMBL" id="GEB50437.1"/>
    </source>
</evidence>
<reference evidence="1 2" key="1">
    <citation type="submission" date="2019-06" db="EMBL/GenBank/DDBJ databases">
        <title>Whole genome shotgun sequence of Streptomyces cacaoi subsp. cacaoi NBRC 12748.</title>
        <authorList>
            <person name="Hosoyama A."/>
            <person name="Uohara A."/>
            <person name="Ohji S."/>
            <person name="Ichikawa N."/>
        </authorList>
    </citation>
    <scope>NUCLEOTIDE SEQUENCE [LARGE SCALE GENOMIC DNA]</scope>
    <source>
        <strain evidence="1 2">NBRC 12748</strain>
    </source>
</reference>
<sequence length="531" mass="59908">MDPVRSVKDDYVPPPNRTLGWGLLRWAAENYRADWRFIPSQVRTILRWYEIDEHGQFMYRTGVLQMMKGKGKSPVMASIAGMEFLGPVRFSHWDENGMPIGTHPSEPWVQLYAVNIEQTKNMVLPLHSLFTPQAIERYQIDPGQERYHARQADGTFCLLEAKTASFRSAEGARPSALFLDETWHWLESNHGHKVYATATANAAKVGGRTLMGTNAYVVGEDSIAERVHTAWQKQQDGSQRRTGLYYDSVSANPDFDIEDEHQLRAAIAAAADDAHWVDIDSILDQCYSGTVSREEVLRKYCNLVTAADDALVDPVAWGACETDEELRAGDRIVLALDGGESDDATAVVAMRVHDQLVQPIGVWEKPDGPEAKNWSVDKQEVSDLVDWVFRTYRVEAFFSDTAFWETYVNQWSEEYAPRLAIKASGRSHVAYDMKGNQKEITTQNMALVGAIEAGRVKHTGHFGLKRHVENTRKRHNRFGISFGKASRESPYKVDAYAAMLLCFIARTRLYESGKLNTVPRRVPSLQQVGGF</sequence>
<name>A0A4Y3R0J2_STRCI</name>
<dbReference type="RefSeq" id="WP_086814146.1">
    <property type="nucleotide sequence ID" value="NZ_BJMM01000012.1"/>
</dbReference>
<evidence type="ECO:0000313" key="2">
    <source>
        <dbReference type="Proteomes" id="UP000319210"/>
    </source>
</evidence>
<keyword evidence="2" id="KW-1185">Reference proteome</keyword>
<proteinExistence type="predicted"/>
<dbReference type="OrthoDB" id="3197057at2"/>
<gene>
    <name evidence="1" type="primary">terL</name>
    <name evidence="1" type="ORF">SCA03_29880</name>
</gene>
<protein>
    <submittedName>
        <fullName evidence="1">Terminase</fullName>
    </submittedName>
</protein>
<comment type="caution">
    <text evidence="1">The sequence shown here is derived from an EMBL/GenBank/DDBJ whole genome shotgun (WGS) entry which is preliminary data.</text>
</comment>